<dbReference type="Proteomes" id="UP000236630">
    <property type="component" value="Unassembled WGS sequence"/>
</dbReference>
<sequence>MVSSWSPGGILGRAPTVGDTFKPVPQSRLKVPARTGRYMFSQQRRLPCDLNWGANSIKHLRGLHCQWSQHFVGNTLLLSTANPARRTASIPGAAKKVWREYGRRALLEDGGVEPEPPPGGTVDAEPPLEVEEVVGLWPGAADGLAPGLPSDSTSILSLWPAWQ</sequence>
<evidence type="ECO:0000313" key="1">
    <source>
        <dbReference type="EMBL" id="GAY55625.1"/>
    </source>
</evidence>
<evidence type="ECO:0000313" key="2">
    <source>
        <dbReference type="Proteomes" id="UP000236630"/>
    </source>
</evidence>
<name>A0A2H5PU74_CITUN</name>
<reference evidence="1 2" key="1">
    <citation type="journal article" date="2017" name="Front. Genet.">
        <title>Draft sequencing of the heterozygous diploid genome of Satsuma (Citrus unshiu Marc.) using a hybrid assembly approach.</title>
        <authorList>
            <person name="Shimizu T."/>
            <person name="Tanizawa Y."/>
            <person name="Mochizuki T."/>
            <person name="Nagasaki H."/>
            <person name="Yoshioka T."/>
            <person name="Toyoda A."/>
            <person name="Fujiyama A."/>
            <person name="Kaminuma E."/>
            <person name="Nakamura Y."/>
        </authorList>
    </citation>
    <scope>NUCLEOTIDE SEQUENCE [LARGE SCALE GENOMIC DNA]</scope>
    <source>
        <strain evidence="2">cv. Miyagawa wase</strain>
    </source>
</reference>
<dbReference type="AlphaFoldDB" id="A0A2H5PU74"/>
<keyword evidence="2" id="KW-1185">Reference proteome</keyword>
<accession>A0A2H5PU74</accession>
<protein>
    <submittedName>
        <fullName evidence="1">Uncharacterized protein</fullName>
    </submittedName>
</protein>
<gene>
    <name evidence="1" type="ORF">CUMW_165630</name>
</gene>
<proteinExistence type="predicted"/>
<organism evidence="1 2">
    <name type="scientific">Citrus unshiu</name>
    <name type="common">Satsuma mandarin</name>
    <name type="synonym">Citrus nobilis var. unshiu</name>
    <dbReference type="NCBI Taxonomy" id="55188"/>
    <lineage>
        <taxon>Eukaryota</taxon>
        <taxon>Viridiplantae</taxon>
        <taxon>Streptophyta</taxon>
        <taxon>Embryophyta</taxon>
        <taxon>Tracheophyta</taxon>
        <taxon>Spermatophyta</taxon>
        <taxon>Magnoliopsida</taxon>
        <taxon>eudicotyledons</taxon>
        <taxon>Gunneridae</taxon>
        <taxon>Pentapetalae</taxon>
        <taxon>rosids</taxon>
        <taxon>malvids</taxon>
        <taxon>Sapindales</taxon>
        <taxon>Rutaceae</taxon>
        <taxon>Aurantioideae</taxon>
        <taxon>Citrus</taxon>
    </lineage>
</organism>
<comment type="caution">
    <text evidence="1">The sequence shown here is derived from an EMBL/GenBank/DDBJ whole genome shotgun (WGS) entry which is preliminary data.</text>
</comment>
<dbReference type="EMBL" id="BDQV01000123">
    <property type="protein sequence ID" value="GAY55625.1"/>
    <property type="molecule type" value="Genomic_DNA"/>
</dbReference>